<feature type="compositionally biased region" description="Basic and acidic residues" evidence="7">
    <location>
        <begin position="113"/>
        <end position="123"/>
    </location>
</feature>
<dbReference type="Proteomes" id="UP000596660">
    <property type="component" value="Unplaced"/>
</dbReference>
<feature type="domain" description="OVATE" evidence="8">
    <location>
        <begin position="131"/>
        <end position="193"/>
    </location>
</feature>
<evidence type="ECO:0000256" key="6">
    <source>
        <dbReference type="RuleBase" id="RU367028"/>
    </source>
</evidence>
<comment type="function">
    <text evidence="6">Transcriptional repressor that regulates multiple aspects of plant growth and development.</text>
</comment>
<evidence type="ECO:0000256" key="2">
    <source>
        <dbReference type="ARBA" id="ARBA00022491"/>
    </source>
</evidence>
<evidence type="ECO:0000256" key="5">
    <source>
        <dbReference type="ARBA" id="ARBA00023242"/>
    </source>
</evidence>
<dbReference type="PANTHER" id="PTHR33057:SF98">
    <property type="entry name" value="TRANSCRIPTION REPRESSOR OFP18"/>
    <property type="match status" value="1"/>
</dbReference>
<dbReference type="GO" id="GO:0005634">
    <property type="term" value="C:nucleus"/>
    <property type="evidence" value="ECO:0007669"/>
    <property type="project" value="UniProtKB-SubCell"/>
</dbReference>
<dbReference type="InterPro" id="IPR006458">
    <property type="entry name" value="Ovate_C"/>
</dbReference>
<dbReference type="Pfam" id="PF04844">
    <property type="entry name" value="Ovate"/>
    <property type="match status" value="1"/>
</dbReference>
<accession>A0A803N751</accession>
<comment type="subcellular location">
    <subcellularLocation>
        <location evidence="1 6">Nucleus</location>
    </subcellularLocation>
</comment>
<proteinExistence type="predicted"/>
<dbReference type="Gramene" id="AUR62041559-RA">
    <property type="protein sequence ID" value="AUR62041559-RA:cds"/>
    <property type="gene ID" value="AUR62041559"/>
</dbReference>
<dbReference type="PROSITE" id="PS51754">
    <property type="entry name" value="OVATE"/>
    <property type="match status" value="1"/>
</dbReference>
<keyword evidence="2 6" id="KW-0678">Repressor</keyword>
<feature type="region of interest" description="Disordered" evidence="7">
    <location>
        <begin position="100"/>
        <end position="123"/>
    </location>
</feature>
<name>A0A803N751_CHEQI</name>
<keyword evidence="3 6" id="KW-0805">Transcription regulation</keyword>
<keyword evidence="5 6" id="KW-0539">Nucleus</keyword>
<reference evidence="9" key="1">
    <citation type="journal article" date="2017" name="Nature">
        <title>The genome of Chenopodium quinoa.</title>
        <authorList>
            <person name="Jarvis D.E."/>
            <person name="Ho Y.S."/>
            <person name="Lightfoot D.J."/>
            <person name="Schmoeckel S.M."/>
            <person name="Li B."/>
            <person name="Borm T.J.A."/>
            <person name="Ohyanagi H."/>
            <person name="Mineta K."/>
            <person name="Michell C.T."/>
            <person name="Saber N."/>
            <person name="Kharbatia N.M."/>
            <person name="Rupper R.R."/>
            <person name="Sharp A.R."/>
            <person name="Dally N."/>
            <person name="Boughton B.A."/>
            <person name="Woo Y.H."/>
            <person name="Gao G."/>
            <person name="Schijlen E.G.W.M."/>
            <person name="Guo X."/>
            <person name="Momin A.A."/>
            <person name="Negrao S."/>
            <person name="Al-Babili S."/>
            <person name="Gehring C."/>
            <person name="Roessner U."/>
            <person name="Jung C."/>
            <person name="Murphy K."/>
            <person name="Arold S.T."/>
            <person name="Gojobori T."/>
            <person name="van der Linden C.G."/>
            <person name="van Loo E.N."/>
            <person name="Jellen E.N."/>
            <person name="Maughan P.J."/>
            <person name="Tester M."/>
        </authorList>
    </citation>
    <scope>NUCLEOTIDE SEQUENCE [LARGE SCALE GENOMIC DNA]</scope>
    <source>
        <strain evidence="9">cv. PI 614886</strain>
    </source>
</reference>
<dbReference type="AlphaFoldDB" id="A0A803N751"/>
<evidence type="ECO:0000256" key="4">
    <source>
        <dbReference type="ARBA" id="ARBA00023163"/>
    </source>
</evidence>
<reference evidence="9" key="2">
    <citation type="submission" date="2021-03" db="UniProtKB">
        <authorList>
            <consortium name="EnsemblPlants"/>
        </authorList>
    </citation>
    <scope>IDENTIFICATION</scope>
</reference>
<evidence type="ECO:0000256" key="3">
    <source>
        <dbReference type="ARBA" id="ARBA00023015"/>
    </source>
</evidence>
<evidence type="ECO:0000256" key="7">
    <source>
        <dbReference type="SAM" id="MobiDB-lite"/>
    </source>
</evidence>
<evidence type="ECO:0000259" key="8">
    <source>
        <dbReference type="PROSITE" id="PS51754"/>
    </source>
</evidence>
<dbReference type="PANTHER" id="PTHR33057">
    <property type="entry name" value="TRANSCRIPTION REPRESSOR OFP7-RELATED"/>
    <property type="match status" value="1"/>
</dbReference>
<dbReference type="OMA" id="CKQPRTD"/>
<dbReference type="EnsemblPlants" id="AUR62041559-RA">
    <property type="protein sequence ID" value="AUR62041559-RA:cds"/>
    <property type="gene ID" value="AUR62041559"/>
</dbReference>
<dbReference type="GO" id="GO:0045892">
    <property type="term" value="P:negative regulation of DNA-templated transcription"/>
    <property type="evidence" value="ECO:0007669"/>
    <property type="project" value="UniProtKB-UniRule"/>
</dbReference>
<protein>
    <recommendedName>
        <fullName evidence="6">Transcription repressor</fullName>
    </recommendedName>
    <alternativeName>
        <fullName evidence="6">Ovate family protein</fullName>
    </alternativeName>
</protein>
<dbReference type="NCBIfam" id="TIGR01568">
    <property type="entry name" value="A_thal_3678"/>
    <property type="match status" value="1"/>
</dbReference>
<evidence type="ECO:0000313" key="9">
    <source>
        <dbReference type="EnsemblPlants" id="AUR62041559-RA:cds"/>
    </source>
</evidence>
<keyword evidence="10" id="KW-1185">Reference proteome</keyword>
<keyword evidence="4 6" id="KW-0804">Transcription</keyword>
<evidence type="ECO:0000256" key="1">
    <source>
        <dbReference type="ARBA" id="ARBA00004123"/>
    </source>
</evidence>
<evidence type="ECO:0000313" key="10">
    <source>
        <dbReference type="Proteomes" id="UP000596660"/>
    </source>
</evidence>
<sequence length="208" mass="24019">MFKPKDWRPICTQQPKTSSFRITTLKDDHIYKTINSVYFDNEADTIETPDSWFTNSSEAGSLSTAECDDTSVGEREIHLEAIVRGAQQSSSVDHRLFFDRGESDSPRLQNTVTEEKMSSRTAEKRPFKKSVAMSLESEDPYVDFRKSMEEMVESLGVRDDWEGLEELLRWYLKINGREIHGYIINAFVDLLAEVKIIDDDVKNDPMIY</sequence>
<organism evidence="9 10">
    <name type="scientific">Chenopodium quinoa</name>
    <name type="common">Quinoa</name>
    <dbReference type="NCBI Taxonomy" id="63459"/>
    <lineage>
        <taxon>Eukaryota</taxon>
        <taxon>Viridiplantae</taxon>
        <taxon>Streptophyta</taxon>
        <taxon>Embryophyta</taxon>
        <taxon>Tracheophyta</taxon>
        <taxon>Spermatophyta</taxon>
        <taxon>Magnoliopsida</taxon>
        <taxon>eudicotyledons</taxon>
        <taxon>Gunneridae</taxon>
        <taxon>Pentapetalae</taxon>
        <taxon>Caryophyllales</taxon>
        <taxon>Chenopodiaceae</taxon>
        <taxon>Chenopodioideae</taxon>
        <taxon>Atripliceae</taxon>
        <taxon>Chenopodium</taxon>
    </lineage>
</organism>
<dbReference type="InterPro" id="IPR038933">
    <property type="entry name" value="Ovate"/>
</dbReference>